<proteinExistence type="predicted"/>
<sequence length="170" mass="18783">MEGNKYLGSHIEYDVILKKNIMVAMRDGTKLATDVYLPAISGKIAEGKFPAVIERTPYDNASPRLVDTARFYASRGYVAIMQDVRGRGESEGDWFYLLNEKDESSDGFDTLSWIVEQAWSDGKIGTMGLSYTGATQHALAISNPPGLKTQFILDSGYNYHTHTVRSGGAF</sequence>
<feature type="domain" description="Xaa-Pro dipeptidyl-peptidase-like" evidence="1">
    <location>
        <begin position="27"/>
        <end position="170"/>
    </location>
</feature>
<dbReference type="NCBIfam" id="TIGR00976">
    <property type="entry name" value="CocE_NonD"/>
    <property type="match status" value="1"/>
</dbReference>
<dbReference type="SUPFAM" id="SSF53474">
    <property type="entry name" value="alpha/beta-Hydrolases"/>
    <property type="match status" value="1"/>
</dbReference>
<feature type="non-terminal residue" evidence="2">
    <location>
        <position position="170"/>
    </location>
</feature>
<dbReference type="GO" id="GO:0016787">
    <property type="term" value="F:hydrolase activity"/>
    <property type="evidence" value="ECO:0007669"/>
    <property type="project" value="InterPro"/>
</dbReference>
<evidence type="ECO:0000313" key="2">
    <source>
        <dbReference type="EMBL" id="SVB69667.1"/>
    </source>
</evidence>
<dbReference type="InterPro" id="IPR050585">
    <property type="entry name" value="Xaa-Pro_dipeptidyl-ppase/CocE"/>
</dbReference>
<dbReference type="EMBL" id="UINC01053307">
    <property type="protein sequence ID" value="SVB69667.1"/>
    <property type="molecule type" value="Genomic_DNA"/>
</dbReference>
<accession>A0A382G527</accession>
<dbReference type="Gene3D" id="3.40.50.1820">
    <property type="entry name" value="alpha/beta hydrolase"/>
    <property type="match status" value="1"/>
</dbReference>
<dbReference type="AlphaFoldDB" id="A0A382G527"/>
<gene>
    <name evidence="2" type="ORF">METZ01_LOCUS222521</name>
</gene>
<dbReference type="InterPro" id="IPR029058">
    <property type="entry name" value="AB_hydrolase_fold"/>
</dbReference>
<reference evidence="2" key="1">
    <citation type="submission" date="2018-05" db="EMBL/GenBank/DDBJ databases">
        <authorList>
            <person name="Lanie J.A."/>
            <person name="Ng W.-L."/>
            <person name="Kazmierczak K.M."/>
            <person name="Andrzejewski T.M."/>
            <person name="Davidsen T.M."/>
            <person name="Wayne K.J."/>
            <person name="Tettelin H."/>
            <person name="Glass J.I."/>
            <person name="Rusch D."/>
            <person name="Podicherti R."/>
            <person name="Tsui H.-C.T."/>
            <person name="Winkler M.E."/>
        </authorList>
    </citation>
    <scope>NUCLEOTIDE SEQUENCE</scope>
</reference>
<dbReference type="InterPro" id="IPR005674">
    <property type="entry name" value="CocE/Ser_esterase"/>
</dbReference>
<dbReference type="Pfam" id="PF02129">
    <property type="entry name" value="Peptidase_S15"/>
    <property type="match status" value="1"/>
</dbReference>
<dbReference type="InterPro" id="IPR000383">
    <property type="entry name" value="Xaa-Pro-like_dom"/>
</dbReference>
<organism evidence="2">
    <name type="scientific">marine metagenome</name>
    <dbReference type="NCBI Taxonomy" id="408172"/>
    <lineage>
        <taxon>unclassified sequences</taxon>
        <taxon>metagenomes</taxon>
        <taxon>ecological metagenomes</taxon>
    </lineage>
</organism>
<protein>
    <recommendedName>
        <fullName evidence="1">Xaa-Pro dipeptidyl-peptidase-like domain-containing protein</fullName>
    </recommendedName>
</protein>
<name>A0A382G527_9ZZZZ</name>
<dbReference type="PANTHER" id="PTHR43056">
    <property type="entry name" value="PEPTIDASE S9 PROLYL OLIGOPEPTIDASE"/>
    <property type="match status" value="1"/>
</dbReference>
<evidence type="ECO:0000259" key="1">
    <source>
        <dbReference type="Pfam" id="PF02129"/>
    </source>
</evidence>
<dbReference type="PANTHER" id="PTHR43056:SF10">
    <property type="entry name" value="COCE_NOND FAMILY, PUTATIVE (AFU_ORTHOLOGUE AFUA_7G00600)-RELATED"/>
    <property type="match status" value="1"/>
</dbReference>